<gene>
    <name evidence="2" type="ORF">N7482_008552</name>
</gene>
<dbReference type="InterPro" id="IPR025363">
    <property type="entry name" value="DUF4267"/>
</dbReference>
<dbReference type="EMBL" id="JAPQKN010000006">
    <property type="protein sequence ID" value="KAJ5157452.1"/>
    <property type="molecule type" value="Genomic_DNA"/>
</dbReference>
<evidence type="ECO:0000313" key="3">
    <source>
        <dbReference type="Proteomes" id="UP001149163"/>
    </source>
</evidence>
<dbReference type="RefSeq" id="XP_056540441.1">
    <property type="nucleotide sequence ID" value="XM_056690676.1"/>
</dbReference>
<dbReference type="OrthoDB" id="2989864at2759"/>
<dbReference type="AlphaFoldDB" id="A0A9W9LIV2"/>
<keyword evidence="1" id="KW-0472">Membrane</keyword>
<comment type="caution">
    <text evidence="2">The sequence shown here is derived from an EMBL/GenBank/DDBJ whole genome shotgun (WGS) entry which is preliminary data.</text>
</comment>
<keyword evidence="3" id="KW-1185">Reference proteome</keyword>
<feature type="transmembrane region" description="Helical" evidence="1">
    <location>
        <begin position="54"/>
        <end position="72"/>
    </location>
</feature>
<dbReference type="Proteomes" id="UP001149163">
    <property type="component" value="Unassembled WGS sequence"/>
</dbReference>
<accession>A0A9W9LIV2</accession>
<dbReference type="GeneID" id="81429852"/>
<organism evidence="2 3">
    <name type="scientific">Penicillium canariense</name>
    <dbReference type="NCBI Taxonomy" id="189055"/>
    <lineage>
        <taxon>Eukaryota</taxon>
        <taxon>Fungi</taxon>
        <taxon>Dikarya</taxon>
        <taxon>Ascomycota</taxon>
        <taxon>Pezizomycotina</taxon>
        <taxon>Eurotiomycetes</taxon>
        <taxon>Eurotiomycetidae</taxon>
        <taxon>Eurotiales</taxon>
        <taxon>Aspergillaceae</taxon>
        <taxon>Penicillium</taxon>
    </lineage>
</organism>
<dbReference type="Pfam" id="PF14087">
    <property type="entry name" value="DUF4267"/>
    <property type="match status" value="1"/>
</dbReference>
<keyword evidence="1" id="KW-1133">Transmembrane helix</keyword>
<sequence length="128" mass="13910">MLSQFSIRHLPPLLVAAATTFGGLLPLFNAEYAIREFGLPQRVADSRSAQSVMITSAARISAIGHALFLFYFQGKLVEFDTLLSVLGHVGLIDGYVCWREGVPGKGLFRAVSGLVIATWGWLRLTSSV</sequence>
<keyword evidence="1" id="KW-0812">Transmembrane</keyword>
<protein>
    <submittedName>
        <fullName evidence="2">Uncharacterized protein</fullName>
    </submittedName>
</protein>
<name>A0A9W9LIV2_9EURO</name>
<evidence type="ECO:0000256" key="1">
    <source>
        <dbReference type="SAM" id="Phobius"/>
    </source>
</evidence>
<evidence type="ECO:0000313" key="2">
    <source>
        <dbReference type="EMBL" id="KAJ5157452.1"/>
    </source>
</evidence>
<proteinExistence type="predicted"/>
<reference evidence="2" key="2">
    <citation type="journal article" date="2023" name="IMA Fungus">
        <title>Comparative genomic study of the Penicillium genus elucidates a diverse pangenome and 15 lateral gene transfer events.</title>
        <authorList>
            <person name="Petersen C."/>
            <person name="Sorensen T."/>
            <person name="Nielsen M.R."/>
            <person name="Sondergaard T.E."/>
            <person name="Sorensen J.L."/>
            <person name="Fitzpatrick D.A."/>
            <person name="Frisvad J.C."/>
            <person name="Nielsen K.L."/>
        </authorList>
    </citation>
    <scope>NUCLEOTIDE SEQUENCE</scope>
    <source>
        <strain evidence="2">IBT 26290</strain>
    </source>
</reference>
<reference evidence="2" key="1">
    <citation type="submission" date="2022-11" db="EMBL/GenBank/DDBJ databases">
        <authorList>
            <person name="Petersen C."/>
        </authorList>
    </citation>
    <scope>NUCLEOTIDE SEQUENCE</scope>
    <source>
        <strain evidence="2">IBT 26290</strain>
    </source>
</reference>